<reference evidence="1" key="1">
    <citation type="submission" date="2020-05" db="EMBL/GenBank/DDBJ databases">
        <title>Large-scale comparative analyses of tick genomes elucidate their genetic diversity and vector capacities.</title>
        <authorList>
            <person name="Jia N."/>
            <person name="Wang J."/>
            <person name="Shi W."/>
            <person name="Du L."/>
            <person name="Sun Y."/>
            <person name="Zhan W."/>
            <person name="Jiang J."/>
            <person name="Wang Q."/>
            <person name="Zhang B."/>
            <person name="Ji P."/>
            <person name="Sakyi L.B."/>
            <person name="Cui X."/>
            <person name="Yuan T."/>
            <person name="Jiang B."/>
            <person name="Yang W."/>
            <person name="Lam T.T.-Y."/>
            <person name="Chang Q."/>
            <person name="Ding S."/>
            <person name="Wang X."/>
            <person name="Zhu J."/>
            <person name="Ruan X."/>
            <person name="Zhao L."/>
            <person name="Wei J."/>
            <person name="Que T."/>
            <person name="Du C."/>
            <person name="Cheng J."/>
            <person name="Dai P."/>
            <person name="Han X."/>
            <person name="Huang E."/>
            <person name="Gao Y."/>
            <person name="Liu J."/>
            <person name="Shao H."/>
            <person name="Ye R."/>
            <person name="Li L."/>
            <person name="Wei W."/>
            <person name="Wang X."/>
            <person name="Wang C."/>
            <person name="Yang T."/>
            <person name="Huo Q."/>
            <person name="Li W."/>
            <person name="Guo W."/>
            <person name="Chen H."/>
            <person name="Zhou L."/>
            <person name="Ni X."/>
            <person name="Tian J."/>
            <person name="Zhou Y."/>
            <person name="Sheng Y."/>
            <person name="Liu T."/>
            <person name="Pan Y."/>
            <person name="Xia L."/>
            <person name="Li J."/>
            <person name="Zhao F."/>
            <person name="Cao W."/>
        </authorList>
    </citation>
    <scope>NUCLEOTIDE SEQUENCE</scope>
    <source>
        <strain evidence="1">Hyas-2018</strain>
    </source>
</reference>
<accession>A0ACB7T364</accession>
<dbReference type="EMBL" id="CM023491">
    <property type="protein sequence ID" value="KAH6940566.1"/>
    <property type="molecule type" value="Genomic_DNA"/>
</dbReference>
<gene>
    <name evidence="1" type="ORF">HPB50_000985</name>
</gene>
<name>A0ACB7T364_HYAAI</name>
<protein>
    <submittedName>
        <fullName evidence="1">Uncharacterized protein</fullName>
    </submittedName>
</protein>
<sequence>MAGDDDESKEDEKSDEKADEDKKEDDHKEDEEDEDDDGGGDKDGALGKKKKPPDSMMVQRKSASRSGAAGIAAQQIAEGADQMQMAMTVVGLVVFVLVIVGVGGFVLWKVFFSSSDGSDQQPNDEQTTTAESVRGDNNMDAGYEDRLKRPLATFLNEVFEEIKKRNPTYYVPKEPESVKDVSTRTEEDTEDYDYLYRREDESRKRRHECEICDKPFERARHLKAHRLSHGDERTPGVDRCNT</sequence>
<evidence type="ECO:0000313" key="1">
    <source>
        <dbReference type="EMBL" id="KAH6940566.1"/>
    </source>
</evidence>
<evidence type="ECO:0000313" key="2">
    <source>
        <dbReference type="Proteomes" id="UP000821845"/>
    </source>
</evidence>
<keyword evidence="2" id="KW-1185">Reference proteome</keyword>
<comment type="caution">
    <text evidence="1">The sequence shown here is derived from an EMBL/GenBank/DDBJ whole genome shotgun (WGS) entry which is preliminary data.</text>
</comment>
<organism evidence="1 2">
    <name type="scientific">Hyalomma asiaticum</name>
    <name type="common">Tick</name>
    <dbReference type="NCBI Taxonomy" id="266040"/>
    <lineage>
        <taxon>Eukaryota</taxon>
        <taxon>Metazoa</taxon>
        <taxon>Ecdysozoa</taxon>
        <taxon>Arthropoda</taxon>
        <taxon>Chelicerata</taxon>
        <taxon>Arachnida</taxon>
        <taxon>Acari</taxon>
        <taxon>Parasitiformes</taxon>
        <taxon>Ixodida</taxon>
        <taxon>Ixodoidea</taxon>
        <taxon>Ixodidae</taxon>
        <taxon>Hyalomminae</taxon>
        <taxon>Hyalomma</taxon>
    </lineage>
</organism>
<dbReference type="Proteomes" id="UP000821845">
    <property type="component" value="Chromosome 11"/>
</dbReference>
<proteinExistence type="predicted"/>